<keyword evidence="2" id="KW-1185">Reference proteome</keyword>
<protein>
    <recommendedName>
        <fullName evidence="3">SMI1/KNR4 family protein</fullName>
    </recommendedName>
</protein>
<proteinExistence type="predicted"/>
<sequence length="171" mass="18317">MNRELIDVIGQLRAALATRREWTMMNLLPAPAAAGGPDAARLPAAVREFLAVTDGATCGDVTLFSAANVPAMQFYADPVPGAAAAVLSREEWLCCGVVGDEPLFVHRATGEIWYFPDTGTEWPKSSAFEKAADDLHSFFLHHMAGPGYPALSATGRDDQWADLLDSLGRLA</sequence>
<dbReference type="RefSeq" id="WP_264247183.1">
    <property type="nucleotide sequence ID" value="NZ_CP107567.1"/>
</dbReference>
<reference evidence="1" key="1">
    <citation type="submission" date="2022-10" db="EMBL/GenBank/DDBJ databases">
        <title>Cytochrome P450 Catalyzes Benzene Ring Formation in the Biosynthesis of Trialkyl-Substituted Aromatic Polyketides.</title>
        <authorList>
            <person name="Zhao E."/>
            <person name="Ge H."/>
        </authorList>
    </citation>
    <scope>NUCLEOTIDE SEQUENCE</scope>
    <source>
        <strain evidence="1">NA0869</strain>
    </source>
</reference>
<name>A0ABY6IBL6_STRPE</name>
<evidence type="ECO:0000313" key="1">
    <source>
        <dbReference type="EMBL" id="UYQ64385.1"/>
    </source>
</evidence>
<accession>A0ABY6IBL6</accession>
<dbReference type="Proteomes" id="UP001163878">
    <property type="component" value="Chromosome"/>
</dbReference>
<evidence type="ECO:0008006" key="3">
    <source>
        <dbReference type="Google" id="ProtNLM"/>
    </source>
</evidence>
<organism evidence="1 2">
    <name type="scientific">Streptomyces peucetius</name>
    <dbReference type="NCBI Taxonomy" id="1950"/>
    <lineage>
        <taxon>Bacteria</taxon>
        <taxon>Bacillati</taxon>
        <taxon>Actinomycetota</taxon>
        <taxon>Actinomycetes</taxon>
        <taxon>Kitasatosporales</taxon>
        <taxon>Streptomycetaceae</taxon>
        <taxon>Streptomyces</taxon>
    </lineage>
</organism>
<evidence type="ECO:0000313" key="2">
    <source>
        <dbReference type="Proteomes" id="UP001163878"/>
    </source>
</evidence>
<gene>
    <name evidence="1" type="ORF">OGH68_24895</name>
</gene>
<dbReference type="EMBL" id="CP107567">
    <property type="protein sequence ID" value="UYQ64385.1"/>
    <property type="molecule type" value="Genomic_DNA"/>
</dbReference>